<evidence type="ECO:0000313" key="20">
    <source>
        <dbReference type="EMBL" id="USE81879.1"/>
    </source>
</evidence>
<dbReference type="KEGG" id="atz:M5E07_08560"/>
<proteinExistence type="inferred from homology"/>
<keyword evidence="12 19" id="KW-1133">Transmembrane helix</keyword>
<evidence type="ECO:0000256" key="2">
    <source>
        <dbReference type="ARBA" id="ARBA00004651"/>
    </source>
</evidence>
<evidence type="ECO:0000256" key="15">
    <source>
        <dbReference type="ARBA" id="ARBA00032605"/>
    </source>
</evidence>
<evidence type="ECO:0000256" key="7">
    <source>
        <dbReference type="ARBA" id="ARBA00022475"/>
    </source>
</evidence>
<keyword evidence="21" id="KW-1185">Reference proteome</keyword>
<evidence type="ECO:0000256" key="3">
    <source>
        <dbReference type="ARBA" id="ARBA00004663"/>
    </source>
</evidence>
<evidence type="ECO:0000256" key="12">
    <source>
        <dbReference type="ARBA" id="ARBA00022989"/>
    </source>
</evidence>
<keyword evidence="13 19" id="KW-0472">Membrane</keyword>
<dbReference type="GO" id="GO:0051073">
    <property type="term" value="F:adenosylcobinamide-GDP ribazoletransferase activity"/>
    <property type="evidence" value="ECO:0007669"/>
    <property type="project" value="UniProtKB-UniRule"/>
</dbReference>
<keyword evidence="9 19" id="KW-0808">Transferase</keyword>
<keyword evidence="10 19" id="KW-0812">Transmembrane</keyword>
<feature type="transmembrane region" description="Helical" evidence="19">
    <location>
        <begin position="228"/>
        <end position="246"/>
    </location>
</feature>
<comment type="catalytic activity">
    <reaction evidence="18 19">
        <text>alpha-ribazole 5'-phosphate + adenosylcob(III)inamide-GDP = adenosylcob(III)alamin 5'-phosphate + GMP + H(+)</text>
        <dbReference type="Rhea" id="RHEA:23560"/>
        <dbReference type="ChEBI" id="CHEBI:15378"/>
        <dbReference type="ChEBI" id="CHEBI:57918"/>
        <dbReference type="ChEBI" id="CHEBI:58115"/>
        <dbReference type="ChEBI" id="CHEBI:60487"/>
        <dbReference type="ChEBI" id="CHEBI:60493"/>
        <dbReference type="EC" id="2.7.8.26"/>
    </reaction>
</comment>
<dbReference type="GO" id="GO:0008818">
    <property type="term" value="F:cobalamin 5'-phosphate synthase activity"/>
    <property type="evidence" value="ECO:0007669"/>
    <property type="project" value="UniProtKB-UniRule"/>
</dbReference>
<reference evidence="20" key="1">
    <citation type="submission" date="2022-06" db="EMBL/GenBank/DDBJ databases">
        <title>Isolation, identification and characterization of iprodione-degrading strains in Lhasa, Tibet.</title>
        <authorList>
            <person name="Pan H."/>
        </authorList>
    </citation>
    <scope>NUCLEOTIDE SEQUENCE</scope>
    <source>
        <strain evidence="20">Y-23</strain>
    </source>
</reference>
<dbReference type="RefSeq" id="WP_252218499.1">
    <property type="nucleotide sequence ID" value="NZ_CP098732.1"/>
</dbReference>
<dbReference type="AlphaFoldDB" id="A0AAE9LNT3"/>
<evidence type="ECO:0000256" key="6">
    <source>
        <dbReference type="ARBA" id="ARBA00015850"/>
    </source>
</evidence>
<dbReference type="GO" id="GO:0005886">
    <property type="term" value="C:plasma membrane"/>
    <property type="evidence" value="ECO:0007669"/>
    <property type="project" value="UniProtKB-SubCell"/>
</dbReference>
<evidence type="ECO:0000256" key="11">
    <source>
        <dbReference type="ARBA" id="ARBA00022842"/>
    </source>
</evidence>
<keyword evidence="11 19" id="KW-0460">Magnesium</keyword>
<evidence type="ECO:0000256" key="19">
    <source>
        <dbReference type="HAMAP-Rule" id="MF_00719"/>
    </source>
</evidence>
<dbReference type="Proteomes" id="UP001056716">
    <property type="component" value="Chromosome"/>
</dbReference>
<evidence type="ECO:0000256" key="1">
    <source>
        <dbReference type="ARBA" id="ARBA00001946"/>
    </source>
</evidence>
<dbReference type="NCBIfam" id="NF001278">
    <property type="entry name" value="PRK00235.1-5"/>
    <property type="match status" value="1"/>
</dbReference>
<evidence type="ECO:0000256" key="18">
    <source>
        <dbReference type="ARBA" id="ARBA00049504"/>
    </source>
</evidence>
<sequence>MTPFLIALQFLTTLRIQLKEMPTAEQNANSILFYPLVGLIIGLILYVVALLLSGLPTVLLSSLILVLWIWLTGGLHLDGLADTADAWVGGFGDKERTLRIMKDPSCGPIGVLSLIIVCVLKWSALYVLLEQKAALALLLFPLLARISPLALFVSTPYVRSNGLGSSIAAHLPKRRVYGVIALSLSLVLYFYGIGLLTGLAWVLTFFYLRAKFLQRLGGITGDTIGASIELSETICLLIFVIGLNYLPMTTLF</sequence>
<evidence type="ECO:0000256" key="9">
    <source>
        <dbReference type="ARBA" id="ARBA00022679"/>
    </source>
</evidence>
<dbReference type="InterPro" id="IPR003805">
    <property type="entry name" value="CobS"/>
</dbReference>
<protein>
    <recommendedName>
        <fullName evidence="6 19">Adenosylcobinamide-GDP ribazoletransferase</fullName>
        <ecNumber evidence="5 19">2.7.8.26</ecNumber>
    </recommendedName>
    <alternativeName>
        <fullName evidence="16 19">Cobalamin synthase</fullName>
    </alternativeName>
    <alternativeName>
        <fullName evidence="15 19">Cobalamin-5'-phosphate synthase</fullName>
    </alternativeName>
</protein>
<feature type="transmembrane region" description="Helical" evidence="19">
    <location>
        <begin position="177"/>
        <end position="208"/>
    </location>
</feature>
<evidence type="ECO:0000256" key="10">
    <source>
        <dbReference type="ARBA" id="ARBA00022692"/>
    </source>
</evidence>
<dbReference type="PANTHER" id="PTHR34148:SF1">
    <property type="entry name" value="ADENOSYLCOBINAMIDE-GDP RIBAZOLETRANSFERASE"/>
    <property type="match status" value="1"/>
</dbReference>
<accession>A0AAE9LNT3</accession>
<feature type="transmembrane region" description="Helical" evidence="19">
    <location>
        <begin position="58"/>
        <end position="77"/>
    </location>
</feature>
<comment type="function">
    <text evidence="14 19">Joins adenosylcobinamide-GDP and alpha-ribazole to generate adenosylcobalamin (Ado-cobalamin). Also synthesizes adenosylcobalamin 5'-phosphate from adenosylcobinamide-GDP and alpha-ribazole 5'-phosphate.</text>
</comment>
<evidence type="ECO:0000256" key="4">
    <source>
        <dbReference type="ARBA" id="ARBA00010561"/>
    </source>
</evidence>
<gene>
    <name evidence="19" type="primary">cobS</name>
    <name evidence="20" type="ORF">M5E07_08560</name>
</gene>
<dbReference type="HAMAP" id="MF_00719">
    <property type="entry name" value="CobS"/>
    <property type="match status" value="1"/>
</dbReference>
<dbReference type="Pfam" id="PF02654">
    <property type="entry name" value="CobS"/>
    <property type="match status" value="1"/>
</dbReference>
<name>A0AAE9LNT3_9GAMM</name>
<dbReference type="GO" id="GO:0009236">
    <property type="term" value="P:cobalamin biosynthetic process"/>
    <property type="evidence" value="ECO:0007669"/>
    <property type="project" value="UniProtKB-UniRule"/>
</dbReference>
<evidence type="ECO:0000313" key="21">
    <source>
        <dbReference type="Proteomes" id="UP001056716"/>
    </source>
</evidence>
<evidence type="ECO:0000256" key="5">
    <source>
        <dbReference type="ARBA" id="ARBA00013200"/>
    </source>
</evidence>
<dbReference type="EMBL" id="CP098732">
    <property type="protein sequence ID" value="USE81879.1"/>
    <property type="molecule type" value="Genomic_DNA"/>
</dbReference>
<evidence type="ECO:0000256" key="14">
    <source>
        <dbReference type="ARBA" id="ARBA00025228"/>
    </source>
</evidence>
<keyword evidence="7 19" id="KW-1003">Cell membrane</keyword>
<dbReference type="NCBIfam" id="TIGR00317">
    <property type="entry name" value="cobS"/>
    <property type="match status" value="1"/>
</dbReference>
<keyword evidence="8 19" id="KW-0169">Cobalamin biosynthesis</keyword>
<evidence type="ECO:0000256" key="8">
    <source>
        <dbReference type="ARBA" id="ARBA00022573"/>
    </source>
</evidence>
<comment type="catalytic activity">
    <reaction evidence="17 19">
        <text>alpha-ribazole + adenosylcob(III)inamide-GDP = adenosylcob(III)alamin + GMP + H(+)</text>
        <dbReference type="Rhea" id="RHEA:16049"/>
        <dbReference type="ChEBI" id="CHEBI:10329"/>
        <dbReference type="ChEBI" id="CHEBI:15378"/>
        <dbReference type="ChEBI" id="CHEBI:18408"/>
        <dbReference type="ChEBI" id="CHEBI:58115"/>
        <dbReference type="ChEBI" id="CHEBI:60487"/>
        <dbReference type="EC" id="2.7.8.26"/>
    </reaction>
</comment>
<feature type="transmembrane region" description="Helical" evidence="19">
    <location>
        <begin position="31"/>
        <end position="51"/>
    </location>
</feature>
<dbReference type="PANTHER" id="PTHR34148">
    <property type="entry name" value="ADENOSYLCOBINAMIDE-GDP RIBAZOLETRANSFERASE"/>
    <property type="match status" value="1"/>
</dbReference>
<organism evidence="20 21">
    <name type="scientific">Acinetobacter tibetensis</name>
    <dbReference type="NCBI Taxonomy" id="2943497"/>
    <lineage>
        <taxon>Bacteria</taxon>
        <taxon>Pseudomonadati</taxon>
        <taxon>Pseudomonadota</taxon>
        <taxon>Gammaproteobacteria</taxon>
        <taxon>Moraxellales</taxon>
        <taxon>Moraxellaceae</taxon>
        <taxon>Acinetobacter</taxon>
    </lineage>
</organism>
<comment type="pathway">
    <text evidence="3 19">Cofactor biosynthesis; adenosylcobalamin biosynthesis; adenosylcobalamin from cob(II)yrinate a,c-diamide: step 7/7.</text>
</comment>
<comment type="similarity">
    <text evidence="4 19">Belongs to the CobS family.</text>
</comment>
<evidence type="ECO:0000256" key="16">
    <source>
        <dbReference type="ARBA" id="ARBA00032853"/>
    </source>
</evidence>
<evidence type="ECO:0000256" key="13">
    <source>
        <dbReference type="ARBA" id="ARBA00023136"/>
    </source>
</evidence>
<comment type="subcellular location">
    <subcellularLocation>
        <location evidence="2 19">Cell membrane</location>
        <topology evidence="2 19">Multi-pass membrane protein</topology>
    </subcellularLocation>
</comment>
<dbReference type="EC" id="2.7.8.26" evidence="5 19"/>
<evidence type="ECO:0000256" key="17">
    <source>
        <dbReference type="ARBA" id="ARBA00048623"/>
    </source>
</evidence>
<feature type="transmembrane region" description="Helical" evidence="19">
    <location>
        <begin position="136"/>
        <end position="157"/>
    </location>
</feature>
<feature type="transmembrane region" description="Helical" evidence="19">
    <location>
        <begin position="109"/>
        <end position="129"/>
    </location>
</feature>
<comment type="cofactor">
    <cofactor evidence="1 19">
        <name>Mg(2+)</name>
        <dbReference type="ChEBI" id="CHEBI:18420"/>
    </cofactor>
</comment>